<reference evidence="4 5" key="1">
    <citation type="journal article" date="2016" name="Nat. Commun.">
        <title>Thousands of microbial genomes shed light on interconnected biogeochemical processes in an aquifer system.</title>
        <authorList>
            <person name="Anantharaman K."/>
            <person name="Brown C.T."/>
            <person name="Hug L.A."/>
            <person name="Sharon I."/>
            <person name="Castelle C.J."/>
            <person name="Probst A.J."/>
            <person name="Thomas B.C."/>
            <person name="Singh A."/>
            <person name="Wilkins M.J."/>
            <person name="Karaoz U."/>
            <person name="Brodie E.L."/>
            <person name="Williams K.H."/>
            <person name="Hubbard S.S."/>
            <person name="Banfield J.F."/>
        </authorList>
    </citation>
    <scope>NUCLEOTIDE SEQUENCE [LARGE SCALE GENOMIC DNA]</scope>
</reference>
<dbReference type="InterPro" id="IPR000601">
    <property type="entry name" value="PKD_dom"/>
</dbReference>
<dbReference type="Gene3D" id="2.60.40.10">
    <property type="entry name" value="Immunoglobulins"/>
    <property type="match status" value="1"/>
</dbReference>
<sequence length="934" mass="96542">MKFNLRKPNRIATLTTGTYVVLASFVATFIVPMSALAWNLQGSCAGVPPTVNVGETVTWTATRSSTGTASDSHYEYFWSGTNSLSGTSQSVSKTYTTAGTKNATVVIKLVINAGGSESITRSCSITVTNPPPPPTLVGSCAVAPSSAAIGDNVSWSSAVSGGTGTYSYSWTGDDGLSGTSANVTKTYNTSGTKNGTVTITSGAQTVSDSCHVTIASNPPPLVTFCVASPSSVNTGVPVSWVSSVSGGTGTYTYSWTGDEGLSGTYANLSKTYSSTGTKQGNVTVTSGSQTGTASCVVTVTNPPPPTTLDGLCFATPSSVHTGDTVHWGATATGGTGSYTYSWSGDEGLSGTSNLSKTYNSTGIKNASVVITSGSNQRITRSCQVEVTATPPQPPLLTGSCLASPSSAHTSDTITWTATPSGGTGSYTYSWSGTDSLSGTSVSVNKSYNTTGTKQGTVVIASGSQTVSANCETSITSMPITSAFSAICSVSPSVIHSGESATWTATATGGTGTYTYAWTGSEGLSGNTDSVTKTYGSTGSKNASVTVMSGSDTTTASCSLNVLPPPGCTQNCGGGGGGGGGGFNPPTVVLLKKPPVGQVLSAVFLSQIPYTGFGDGYKVALFLLILGLWSVAAVYFFRAKLWRRKRDTFAFNHTQTGYGDGPRLGINEGVVEAQSEESPLIEEPSYVDINQIINSPMYTETIVPKEVHGGGQARAGIVDIIAAEAQRNHAIISEEGMKIIADKGKNDAAQALVLVSAVIKSAEERYDREDGWLLLNKEKVSASLTDKATVSDVSARSTPAPIPDVSSARVSSPSPNAFTAGGKPSVDSALFVSWLATGDKQQVARYLKTLRDQLGSAEAFLKKVVLDLDIVYRSRFDEIEETIDERLSNTVSGLSNIALEDLISVLLSTVDQSYHSSSLGIKLALMRATEVGKRR</sequence>
<keyword evidence="2" id="KW-0472">Membrane</keyword>
<dbReference type="STRING" id="1802312.A3C06_03280"/>
<dbReference type="PROSITE" id="PS50093">
    <property type="entry name" value="PKD"/>
    <property type="match status" value="2"/>
</dbReference>
<organism evidence="4 5">
    <name type="scientific">Candidatus Taylorbacteria bacterium RIFCSPHIGHO2_02_FULL_46_13</name>
    <dbReference type="NCBI Taxonomy" id="1802312"/>
    <lineage>
        <taxon>Bacteria</taxon>
        <taxon>Candidatus Tayloriibacteriota</taxon>
    </lineage>
</organism>
<evidence type="ECO:0000256" key="2">
    <source>
        <dbReference type="SAM" id="Phobius"/>
    </source>
</evidence>
<gene>
    <name evidence="4" type="ORF">A3C06_03280</name>
</gene>
<dbReference type="EMBL" id="MHRQ01000020">
    <property type="protein sequence ID" value="OHA26570.1"/>
    <property type="molecule type" value="Genomic_DNA"/>
</dbReference>
<protein>
    <recommendedName>
        <fullName evidence="3">PKD domain-containing protein</fullName>
    </recommendedName>
</protein>
<feature type="transmembrane region" description="Helical" evidence="2">
    <location>
        <begin position="12"/>
        <end position="38"/>
    </location>
</feature>
<feature type="domain" description="PKD" evidence="3">
    <location>
        <begin position="497"/>
        <end position="561"/>
    </location>
</feature>
<dbReference type="InterPro" id="IPR013783">
    <property type="entry name" value="Ig-like_fold"/>
</dbReference>
<dbReference type="AlphaFoldDB" id="A0A1G2MRP4"/>
<evidence type="ECO:0000259" key="3">
    <source>
        <dbReference type="PROSITE" id="PS50093"/>
    </source>
</evidence>
<keyword evidence="2" id="KW-1133">Transmembrane helix</keyword>
<evidence type="ECO:0000256" key="1">
    <source>
        <dbReference type="SAM" id="MobiDB-lite"/>
    </source>
</evidence>
<accession>A0A1G2MRP4</accession>
<dbReference type="InterPro" id="IPR022409">
    <property type="entry name" value="PKD/Chitinase_dom"/>
</dbReference>
<dbReference type="Proteomes" id="UP000177565">
    <property type="component" value="Unassembled WGS sequence"/>
</dbReference>
<feature type="transmembrane region" description="Helical" evidence="2">
    <location>
        <begin position="618"/>
        <end position="636"/>
    </location>
</feature>
<dbReference type="InterPro" id="IPR035986">
    <property type="entry name" value="PKD_dom_sf"/>
</dbReference>
<evidence type="ECO:0000313" key="5">
    <source>
        <dbReference type="Proteomes" id="UP000177565"/>
    </source>
</evidence>
<proteinExistence type="predicted"/>
<feature type="region of interest" description="Disordered" evidence="1">
    <location>
        <begin position="794"/>
        <end position="818"/>
    </location>
</feature>
<name>A0A1G2MRP4_9BACT</name>
<evidence type="ECO:0000313" key="4">
    <source>
        <dbReference type="EMBL" id="OHA26570.1"/>
    </source>
</evidence>
<feature type="domain" description="PKD" evidence="3">
    <location>
        <begin position="136"/>
        <end position="214"/>
    </location>
</feature>
<keyword evidence="2" id="KW-0812">Transmembrane</keyword>
<dbReference type="SUPFAM" id="SSF49299">
    <property type="entry name" value="PKD domain"/>
    <property type="match status" value="4"/>
</dbReference>
<comment type="caution">
    <text evidence="4">The sequence shown here is derived from an EMBL/GenBank/DDBJ whole genome shotgun (WGS) entry which is preliminary data.</text>
</comment>
<feature type="compositionally biased region" description="Polar residues" evidence="1">
    <location>
        <begin position="807"/>
        <end position="816"/>
    </location>
</feature>
<dbReference type="SMART" id="SM00089">
    <property type="entry name" value="PKD"/>
    <property type="match status" value="5"/>
</dbReference>